<evidence type="ECO:0000313" key="2">
    <source>
        <dbReference type="Proteomes" id="UP000248329"/>
    </source>
</evidence>
<gene>
    <name evidence="1" type="ORF">C4B59_03000</name>
</gene>
<accession>A0AC61L5D4</accession>
<comment type="caution">
    <text evidence="1">The sequence shown here is derived from an EMBL/GenBank/DDBJ whole genome shotgun (WGS) entry which is preliminary data.</text>
</comment>
<sequence length="98" mass="10264">MLKLGSGRVWFNEDGADCYDGLRAIDSSISAEAGGRFSCAVNGSIPPIKHNWRAFSDGQTGGASSFEPELANGMHSITLIVTDASGRTATDTVEAKIT</sequence>
<organism evidence="1 2">
    <name type="scientific">Candidatus Methanogaster sp</name>
    <dbReference type="NCBI Taxonomy" id="3386292"/>
    <lineage>
        <taxon>Archaea</taxon>
        <taxon>Methanobacteriati</taxon>
        <taxon>Methanobacteriota</taxon>
        <taxon>Stenosarchaea group</taxon>
        <taxon>Methanomicrobia</taxon>
        <taxon>Methanosarcinales</taxon>
        <taxon>ANME-2 cluster</taxon>
        <taxon>Candidatus Methanogasteraceae</taxon>
        <taxon>Candidatus Methanogaster</taxon>
    </lineage>
</organism>
<reference evidence="1" key="1">
    <citation type="submission" date="2018-01" db="EMBL/GenBank/DDBJ databases">
        <authorList>
            <person name="Krukenberg V."/>
        </authorList>
    </citation>
    <scope>NUCLEOTIDE SEQUENCE</scope>
    <source>
        <strain evidence="1">E20ANME2</strain>
    </source>
</reference>
<name>A0AC61L5D4_9EURY</name>
<dbReference type="EMBL" id="PQXF01000004">
    <property type="protein sequence ID" value="PXF61533.1"/>
    <property type="molecule type" value="Genomic_DNA"/>
</dbReference>
<protein>
    <submittedName>
        <fullName evidence="1">Uncharacterized protein</fullName>
    </submittedName>
</protein>
<proteinExistence type="predicted"/>
<dbReference type="Proteomes" id="UP000248329">
    <property type="component" value="Unassembled WGS sequence"/>
</dbReference>
<evidence type="ECO:0000313" key="1">
    <source>
        <dbReference type="EMBL" id="PXF61533.1"/>
    </source>
</evidence>